<feature type="transmembrane region" description="Helical" evidence="5">
    <location>
        <begin position="194"/>
        <end position="217"/>
    </location>
</feature>
<evidence type="ECO:0000256" key="5">
    <source>
        <dbReference type="SAM" id="Phobius"/>
    </source>
</evidence>
<dbReference type="PANTHER" id="PTHR12107">
    <property type="entry name" value="VOLTAGE-DEPENDENT CALCIUM CHANNEL GAMMA SUBUNIT"/>
    <property type="match status" value="1"/>
</dbReference>
<keyword evidence="2 5" id="KW-0812">Transmembrane</keyword>
<sequence>MVLPVISHRLTKIRSENRIRLIKTAFVFSLCAAVANLIAVNTNNWLHTREVLKYYVFPNRTIDNEDKLYPPTYYKNSTLGPWRFCWSDPVTDFHCTSVDPFNHEEDTSDVTTSVELSVRRAVPFMLCGCTLDVLGMLCNTLCLLRSNPYQCLFVTALANIFAGLVDFNCIILYMASLYKASELDNSLFDYTYGFSFILLKISFLCTELAALLIVIVYMSKRDERTYNAHRMRSMFRSLRGAETDREWTSKDAREQQLLDNERYHRHTRMNTLRRHSRSIPIEEIQQMNGGTIAKHSNASLQTLSVPGTSSIVLNAFDVNPNCA</sequence>
<name>A0ABD2JG67_9BILA</name>
<dbReference type="GO" id="GO:0016020">
    <property type="term" value="C:membrane"/>
    <property type="evidence" value="ECO:0007669"/>
    <property type="project" value="UniProtKB-SubCell"/>
</dbReference>
<organism evidence="6 7">
    <name type="scientific">Heterodera trifolii</name>
    <dbReference type="NCBI Taxonomy" id="157864"/>
    <lineage>
        <taxon>Eukaryota</taxon>
        <taxon>Metazoa</taxon>
        <taxon>Ecdysozoa</taxon>
        <taxon>Nematoda</taxon>
        <taxon>Chromadorea</taxon>
        <taxon>Rhabditida</taxon>
        <taxon>Tylenchina</taxon>
        <taxon>Tylenchomorpha</taxon>
        <taxon>Tylenchoidea</taxon>
        <taxon>Heteroderidae</taxon>
        <taxon>Heteroderinae</taxon>
        <taxon>Heterodera</taxon>
    </lineage>
</organism>
<proteinExistence type="predicted"/>
<dbReference type="AlphaFoldDB" id="A0ABD2JG67"/>
<evidence type="ECO:0000256" key="2">
    <source>
        <dbReference type="ARBA" id="ARBA00022692"/>
    </source>
</evidence>
<keyword evidence="3 5" id="KW-1133">Transmembrane helix</keyword>
<feature type="transmembrane region" description="Helical" evidence="5">
    <location>
        <begin position="121"/>
        <end position="144"/>
    </location>
</feature>
<reference evidence="6 7" key="1">
    <citation type="submission" date="2024-10" db="EMBL/GenBank/DDBJ databases">
        <authorList>
            <person name="Kim D."/>
        </authorList>
    </citation>
    <scope>NUCLEOTIDE SEQUENCE [LARGE SCALE GENOMIC DNA]</scope>
    <source>
        <strain evidence="6">BH-2024</strain>
    </source>
</reference>
<dbReference type="InterPro" id="IPR004031">
    <property type="entry name" value="PMP22/EMP/MP20/Claudin"/>
</dbReference>
<evidence type="ECO:0000313" key="6">
    <source>
        <dbReference type="EMBL" id="KAL3089625.1"/>
    </source>
</evidence>
<keyword evidence="7" id="KW-1185">Reference proteome</keyword>
<feature type="transmembrane region" description="Helical" evidence="5">
    <location>
        <begin position="21"/>
        <end position="40"/>
    </location>
</feature>
<keyword evidence="4 5" id="KW-0472">Membrane</keyword>
<evidence type="ECO:0000256" key="4">
    <source>
        <dbReference type="ARBA" id="ARBA00023136"/>
    </source>
</evidence>
<dbReference type="Gene3D" id="1.20.140.150">
    <property type="match status" value="1"/>
</dbReference>
<evidence type="ECO:0000256" key="3">
    <source>
        <dbReference type="ARBA" id="ARBA00022989"/>
    </source>
</evidence>
<dbReference type="Proteomes" id="UP001620626">
    <property type="component" value="Unassembled WGS sequence"/>
</dbReference>
<evidence type="ECO:0000313" key="7">
    <source>
        <dbReference type="Proteomes" id="UP001620626"/>
    </source>
</evidence>
<accession>A0ABD2JG67</accession>
<comment type="caution">
    <text evidence="6">The sequence shown here is derived from an EMBL/GenBank/DDBJ whole genome shotgun (WGS) entry which is preliminary data.</text>
</comment>
<feature type="transmembrane region" description="Helical" evidence="5">
    <location>
        <begin position="151"/>
        <end position="174"/>
    </location>
</feature>
<evidence type="ECO:0000256" key="1">
    <source>
        <dbReference type="ARBA" id="ARBA00004141"/>
    </source>
</evidence>
<comment type="subcellular location">
    <subcellularLocation>
        <location evidence="1">Membrane</location>
        <topology evidence="1">Multi-pass membrane protein</topology>
    </subcellularLocation>
</comment>
<gene>
    <name evidence="6" type="ORF">niasHT_024862</name>
</gene>
<dbReference type="Pfam" id="PF13903">
    <property type="entry name" value="Claudin_2"/>
    <property type="match status" value="1"/>
</dbReference>
<protein>
    <submittedName>
        <fullName evidence="6">Uncharacterized protein</fullName>
    </submittedName>
</protein>
<dbReference type="InterPro" id="IPR051072">
    <property type="entry name" value="CACNG_subunit"/>
</dbReference>
<dbReference type="EMBL" id="JBICBT010000979">
    <property type="protein sequence ID" value="KAL3089625.1"/>
    <property type="molecule type" value="Genomic_DNA"/>
</dbReference>
<dbReference type="PANTHER" id="PTHR12107:SF0">
    <property type="entry name" value="STARGAZIN (MAMMALIAN CALCIUM CHANNEL) HOMOLOG"/>
    <property type="match status" value="1"/>
</dbReference>